<name>A0A0E9PUR7_ANGAN</name>
<keyword evidence="1" id="KW-0812">Transmembrane</keyword>
<evidence type="ECO:0000313" key="2">
    <source>
        <dbReference type="EMBL" id="JAH07820.1"/>
    </source>
</evidence>
<protein>
    <submittedName>
        <fullName evidence="2">Uncharacterized protein</fullName>
    </submittedName>
</protein>
<evidence type="ECO:0000256" key="1">
    <source>
        <dbReference type="SAM" id="Phobius"/>
    </source>
</evidence>
<feature type="transmembrane region" description="Helical" evidence="1">
    <location>
        <begin position="31"/>
        <end position="53"/>
    </location>
</feature>
<organism evidence="2">
    <name type="scientific">Anguilla anguilla</name>
    <name type="common">European freshwater eel</name>
    <name type="synonym">Muraena anguilla</name>
    <dbReference type="NCBI Taxonomy" id="7936"/>
    <lineage>
        <taxon>Eukaryota</taxon>
        <taxon>Metazoa</taxon>
        <taxon>Chordata</taxon>
        <taxon>Craniata</taxon>
        <taxon>Vertebrata</taxon>
        <taxon>Euteleostomi</taxon>
        <taxon>Actinopterygii</taxon>
        <taxon>Neopterygii</taxon>
        <taxon>Teleostei</taxon>
        <taxon>Anguilliformes</taxon>
        <taxon>Anguillidae</taxon>
        <taxon>Anguilla</taxon>
    </lineage>
</organism>
<sequence length="59" mass="6735">MYLYSRDNVATTTNICLNTAFVGLLSGINKLPCLICAFLCPLFCTFCLFYVLFWSQGYF</sequence>
<keyword evidence="1" id="KW-1133">Transmembrane helix</keyword>
<dbReference type="AlphaFoldDB" id="A0A0E9PUR7"/>
<reference evidence="2" key="2">
    <citation type="journal article" date="2015" name="Fish Shellfish Immunol.">
        <title>Early steps in the European eel (Anguilla anguilla)-Vibrio vulnificus interaction in the gills: Role of the RtxA13 toxin.</title>
        <authorList>
            <person name="Callol A."/>
            <person name="Pajuelo D."/>
            <person name="Ebbesson L."/>
            <person name="Teles M."/>
            <person name="MacKenzie S."/>
            <person name="Amaro C."/>
        </authorList>
    </citation>
    <scope>NUCLEOTIDE SEQUENCE</scope>
</reference>
<keyword evidence="1" id="KW-0472">Membrane</keyword>
<reference evidence="2" key="1">
    <citation type="submission" date="2014-11" db="EMBL/GenBank/DDBJ databases">
        <authorList>
            <person name="Amaro Gonzalez C."/>
        </authorList>
    </citation>
    <scope>NUCLEOTIDE SEQUENCE</scope>
</reference>
<proteinExistence type="predicted"/>
<dbReference type="EMBL" id="GBXM01100757">
    <property type="protein sequence ID" value="JAH07820.1"/>
    <property type="molecule type" value="Transcribed_RNA"/>
</dbReference>
<accession>A0A0E9PUR7</accession>